<evidence type="ECO:0008006" key="4">
    <source>
        <dbReference type="Google" id="ProtNLM"/>
    </source>
</evidence>
<dbReference type="Proteomes" id="UP000499080">
    <property type="component" value="Unassembled WGS sequence"/>
</dbReference>
<dbReference type="OrthoDB" id="6432901at2759"/>
<evidence type="ECO:0000313" key="2">
    <source>
        <dbReference type="EMBL" id="GBO19382.1"/>
    </source>
</evidence>
<proteinExistence type="predicted"/>
<dbReference type="EMBL" id="BGPR01042856">
    <property type="protein sequence ID" value="GBO19382.1"/>
    <property type="molecule type" value="Genomic_DNA"/>
</dbReference>
<dbReference type="AlphaFoldDB" id="A0A4Y2UCW5"/>
<protein>
    <recommendedName>
        <fullName evidence="4">Integrase catalytic domain-containing protein</fullName>
    </recommendedName>
</protein>
<dbReference type="PANTHER" id="PTHR47331:SF1">
    <property type="entry name" value="GAG-LIKE PROTEIN"/>
    <property type="match status" value="1"/>
</dbReference>
<gene>
    <name evidence="2" type="ORF">AVEN_32928_1</name>
    <name evidence="1" type="ORF">AVEN_92871_1</name>
</gene>
<keyword evidence="3" id="KW-1185">Reference proteome</keyword>
<reference evidence="1 3" key="1">
    <citation type="journal article" date="2019" name="Sci. Rep.">
        <title>Orb-weaving spider Araneus ventricosus genome elucidates the spidroin gene catalogue.</title>
        <authorList>
            <person name="Kono N."/>
            <person name="Nakamura H."/>
            <person name="Ohtoshi R."/>
            <person name="Moran D.A.P."/>
            <person name="Shinohara A."/>
            <person name="Yoshida Y."/>
            <person name="Fujiwara M."/>
            <person name="Mori M."/>
            <person name="Tomita M."/>
            <person name="Arakawa K."/>
        </authorList>
    </citation>
    <scope>NUCLEOTIDE SEQUENCE [LARGE SCALE GENOMIC DNA]</scope>
</reference>
<dbReference type="GO" id="GO:0003676">
    <property type="term" value="F:nucleic acid binding"/>
    <property type="evidence" value="ECO:0007669"/>
    <property type="project" value="InterPro"/>
</dbReference>
<dbReference type="PANTHER" id="PTHR47331">
    <property type="entry name" value="PHD-TYPE DOMAIN-CONTAINING PROTEIN"/>
    <property type="match status" value="1"/>
</dbReference>
<name>A0A4Y2UCW5_ARAVE</name>
<dbReference type="Gene3D" id="3.30.420.10">
    <property type="entry name" value="Ribonuclease H-like superfamily/Ribonuclease H"/>
    <property type="match status" value="1"/>
</dbReference>
<dbReference type="EMBL" id="BGPR01035853">
    <property type="protein sequence ID" value="GBO10875.1"/>
    <property type="molecule type" value="Genomic_DNA"/>
</dbReference>
<comment type="caution">
    <text evidence="1">The sequence shown here is derived from an EMBL/GenBank/DDBJ whole genome shotgun (WGS) entry which is preliminary data.</text>
</comment>
<evidence type="ECO:0000313" key="1">
    <source>
        <dbReference type="EMBL" id="GBO10875.1"/>
    </source>
</evidence>
<sequence length="98" mass="10748">MEDLPPSRANPRRASSTLGVDLSSPFEVKSRNCRGIRPMKTYACIFVCFTVKAVHLEMLGDLSSDCFIAGLKRFGARGGMPDEIFSDCGTNFIAQVKN</sequence>
<dbReference type="InterPro" id="IPR036397">
    <property type="entry name" value="RNaseH_sf"/>
</dbReference>
<evidence type="ECO:0000313" key="3">
    <source>
        <dbReference type="Proteomes" id="UP000499080"/>
    </source>
</evidence>
<organism evidence="1 3">
    <name type="scientific">Araneus ventricosus</name>
    <name type="common">Orbweaver spider</name>
    <name type="synonym">Epeira ventricosa</name>
    <dbReference type="NCBI Taxonomy" id="182803"/>
    <lineage>
        <taxon>Eukaryota</taxon>
        <taxon>Metazoa</taxon>
        <taxon>Ecdysozoa</taxon>
        <taxon>Arthropoda</taxon>
        <taxon>Chelicerata</taxon>
        <taxon>Arachnida</taxon>
        <taxon>Araneae</taxon>
        <taxon>Araneomorphae</taxon>
        <taxon>Entelegynae</taxon>
        <taxon>Araneoidea</taxon>
        <taxon>Araneidae</taxon>
        <taxon>Araneus</taxon>
    </lineage>
</organism>
<accession>A0A4Y2UCW5</accession>